<organism evidence="9 10">
    <name type="scientific">Roseovarius litoreus</name>
    <dbReference type="NCBI Taxonomy" id="1155722"/>
    <lineage>
        <taxon>Bacteria</taxon>
        <taxon>Pseudomonadati</taxon>
        <taxon>Pseudomonadota</taxon>
        <taxon>Alphaproteobacteria</taxon>
        <taxon>Rhodobacterales</taxon>
        <taxon>Roseobacteraceae</taxon>
        <taxon>Roseovarius</taxon>
    </lineage>
</organism>
<evidence type="ECO:0000256" key="3">
    <source>
        <dbReference type="ARBA" id="ARBA00022793"/>
    </source>
</evidence>
<gene>
    <name evidence="9" type="ORF">SAMN05443432_10253</name>
</gene>
<dbReference type="PANTHER" id="PTHR11999:SF70">
    <property type="entry name" value="MIP05841P"/>
    <property type="match status" value="1"/>
</dbReference>
<dbReference type="Gene3D" id="3.90.1150.10">
    <property type="entry name" value="Aspartate Aminotransferase, domain 1"/>
    <property type="match status" value="1"/>
</dbReference>
<keyword evidence="3" id="KW-0210">Decarboxylase</keyword>
<sequence>MSSSTPPSNDPFAIPADTLGMDPATMRRLGHKVVDMVVDRLERRNTEAVITTGKADDLTARLGGPVPDAPSDPDAALDLLAEVALTNMQHGDHPRYFARVPGPAAFAATLGDWLGTGFNTICASWGGGSGPAVVETTVCAWVAEMLGLPARTEGVLLSGGSMANFTGFCVARSEIGAGVAYLTDQTHASLPRNLRQMGLSSEQIRILPSDDALRMSAETLAHAIAEDIAAGRRPMMVVATAGSTNTGATDPLDAIADICAAHDIWMHVDGAYGAPAAITDRGRATLSGLERADSVVLDPHKWFFQPYDLGLCLVTRPGALERCFSMNPEYLRDVQAISGEVNYGNRSLELSRRSRALKLWMSLRTHGAQAFRDAVLRGIELAEFTEDHLRRTPSRWEIITPAQLGIVCFAHRGSDAADHAARAARVSASGFATLSSTMLKDRSALRLCTINPLTTEDDITRTLEMLAAPN</sequence>
<evidence type="ECO:0000256" key="1">
    <source>
        <dbReference type="ARBA" id="ARBA00001933"/>
    </source>
</evidence>
<dbReference type="PRINTS" id="PR00800">
    <property type="entry name" value="YHDCRBOXLASE"/>
</dbReference>
<feature type="modified residue" description="N6-(pyridoxal phosphate)lysine" evidence="6">
    <location>
        <position position="301"/>
    </location>
</feature>
<evidence type="ECO:0000256" key="7">
    <source>
        <dbReference type="RuleBase" id="RU000382"/>
    </source>
</evidence>
<dbReference type="GO" id="GO:0019752">
    <property type="term" value="P:carboxylic acid metabolic process"/>
    <property type="evidence" value="ECO:0007669"/>
    <property type="project" value="InterPro"/>
</dbReference>
<dbReference type="InterPro" id="IPR015424">
    <property type="entry name" value="PyrdxlP-dep_Trfase"/>
</dbReference>
<proteinExistence type="inferred from homology"/>
<dbReference type="InterPro" id="IPR002129">
    <property type="entry name" value="PyrdxlP-dep_de-COase"/>
</dbReference>
<dbReference type="Proteomes" id="UP000322545">
    <property type="component" value="Unassembled WGS sequence"/>
</dbReference>
<evidence type="ECO:0000313" key="9">
    <source>
        <dbReference type="EMBL" id="SHL62923.1"/>
    </source>
</evidence>
<evidence type="ECO:0000256" key="2">
    <source>
        <dbReference type="ARBA" id="ARBA00009533"/>
    </source>
</evidence>
<evidence type="ECO:0000256" key="8">
    <source>
        <dbReference type="SAM" id="MobiDB-lite"/>
    </source>
</evidence>
<accession>A0A1M7C6X0</accession>
<protein>
    <submittedName>
        <fullName evidence="9">Glutamate or tyrosine decarboxylase</fullName>
    </submittedName>
</protein>
<comment type="cofactor">
    <cofactor evidence="1 6 7">
        <name>pyridoxal 5'-phosphate</name>
        <dbReference type="ChEBI" id="CHEBI:597326"/>
    </cofactor>
</comment>
<dbReference type="GO" id="GO:0016831">
    <property type="term" value="F:carboxy-lyase activity"/>
    <property type="evidence" value="ECO:0007669"/>
    <property type="project" value="UniProtKB-KW"/>
</dbReference>
<dbReference type="GO" id="GO:0006520">
    <property type="term" value="P:amino acid metabolic process"/>
    <property type="evidence" value="ECO:0007669"/>
    <property type="project" value="InterPro"/>
</dbReference>
<dbReference type="InterPro" id="IPR015422">
    <property type="entry name" value="PyrdxlP-dep_Trfase_small"/>
</dbReference>
<evidence type="ECO:0000256" key="5">
    <source>
        <dbReference type="ARBA" id="ARBA00023239"/>
    </source>
</evidence>
<feature type="region of interest" description="Disordered" evidence="8">
    <location>
        <begin position="1"/>
        <end position="20"/>
    </location>
</feature>
<dbReference type="InterPro" id="IPR015421">
    <property type="entry name" value="PyrdxlP-dep_Trfase_major"/>
</dbReference>
<dbReference type="Gene3D" id="3.40.640.10">
    <property type="entry name" value="Type I PLP-dependent aspartate aminotransferase-like (Major domain)"/>
    <property type="match status" value="1"/>
</dbReference>
<dbReference type="SUPFAM" id="SSF53383">
    <property type="entry name" value="PLP-dependent transferases"/>
    <property type="match status" value="1"/>
</dbReference>
<evidence type="ECO:0000256" key="6">
    <source>
        <dbReference type="PIRSR" id="PIRSR602129-50"/>
    </source>
</evidence>
<dbReference type="EMBL" id="FRCB01000002">
    <property type="protein sequence ID" value="SHL62923.1"/>
    <property type="molecule type" value="Genomic_DNA"/>
</dbReference>
<keyword evidence="10" id="KW-1185">Reference proteome</keyword>
<evidence type="ECO:0000313" key="10">
    <source>
        <dbReference type="Proteomes" id="UP000322545"/>
    </source>
</evidence>
<reference evidence="9 10" key="1">
    <citation type="submission" date="2016-11" db="EMBL/GenBank/DDBJ databases">
        <authorList>
            <person name="Varghese N."/>
            <person name="Submissions S."/>
        </authorList>
    </citation>
    <scope>NUCLEOTIDE SEQUENCE [LARGE SCALE GENOMIC DNA]</scope>
    <source>
        <strain evidence="9 10">DSM 28249</strain>
    </source>
</reference>
<dbReference type="Gene3D" id="1.20.1340.10">
    <property type="entry name" value="dopa decarboxylase, N-terminal domain"/>
    <property type="match status" value="1"/>
</dbReference>
<dbReference type="RefSeq" id="WP_149778445.1">
    <property type="nucleotide sequence ID" value="NZ_FRCB01000002.1"/>
</dbReference>
<dbReference type="InterPro" id="IPR010977">
    <property type="entry name" value="Aromatic_deC"/>
</dbReference>
<dbReference type="PANTHER" id="PTHR11999">
    <property type="entry name" value="GROUP II PYRIDOXAL-5-PHOSPHATE DECARBOXYLASE"/>
    <property type="match status" value="1"/>
</dbReference>
<dbReference type="AlphaFoldDB" id="A0A1M7C6X0"/>
<comment type="similarity">
    <text evidence="2 7">Belongs to the group II decarboxylase family.</text>
</comment>
<keyword evidence="5 7" id="KW-0456">Lyase</keyword>
<dbReference type="GO" id="GO:0030170">
    <property type="term" value="F:pyridoxal phosphate binding"/>
    <property type="evidence" value="ECO:0007669"/>
    <property type="project" value="InterPro"/>
</dbReference>
<evidence type="ECO:0000256" key="4">
    <source>
        <dbReference type="ARBA" id="ARBA00022898"/>
    </source>
</evidence>
<name>A0A1M7C6X0_9RHOB</name>
<dbReference type="Pfam" id="PF00282">
    <property type="entry name" value="Pyridoxal_deC"/>
    <property type="match status" value="1"/>
</dbReference>
<keyword evidence="4 6" id="KW-0663">Pyridoxal phosphate</keyword>